<dbReference type="GO" id="GO:0008270">
    <property type="term" value="F:zinc ion binding"/>
    <property type="evidence" value="ECO:0007669"/>
    <property type="project" value="UniProtKB-KW"/>
</dbReference>
<evidence type="ECO:0000313" key="16">
    <source>
        <dbReference type="EMBL" id="KOF87469.1"/>
    </source>
</evidence>
<keyword evidence="5 14" id="KW-0812">Transmembrane</keyword>
<evidence type="ECO:0000256" key="11">
    <source>
        <dbReference type="ARBA" id="ARBA00023136"/>
    </source>
</evidence>
<dbReference type="GO" id="GO:0006513">
    <property type="term" value="P:protein monoubiquitination"/>
    <property type="evidence" value="ECO:0007669"/>
    <property type="project" value="TreeGrafter"/>
</dbReference>
<feature type="transmembrane region" description="Helical" evidence="14">
    <location>
        <begin position="153"/>
        <end position="178"/>
    </location>
</feature>
<keyword evidence="4" id="KW-0813">Transport</keyword>
<dbReference type="PIRSF" id="PIRSF038074">
    <property type="entry name" value="Peroxisome_assembly_p12"/>
    <property type="match status" value="1"/>
</dbReference>
<evidence type="ECO:0000256" key="9">
    <source>
        <dbReference type="ARBA" id="ARBA00022927"/>
    </source>
</evidence>
<dbReference type="CDD" id="cd16451">
    <property type="entry name" value="mRING_PEX12"/>
    <property type="match status" value="1"/>
</dbReference>
<dbReference type="OMA" id="QHYLARC"/>
<gene>
    <name evidence="16" type="ORF">OCBIM_22016804mg</name>
</gene>
<dbReference type="InterPro" id="IPR006845">
    <property type="entry name" value="Pex_N"/>
</dbReference>
<dbReference type="AlphaFoldDB" id="A0A0L8HEC9"/>
<dbReference type="OrthoDB" id="107372at2759"/>
<evidence type="ECO:0000259" key="15">
    <source>
        <dbReference type="Pfam" id="PF04757"/>
    </source>
</evidence>
<evidence type="ECO:0000256" key="13">
    <source>
        <dbReference type="PIRNR" id="PIRNR038074"/>
    </source>
</evidence>
<dbReference type="GO" id="GO:0004842">
    <property type="term" value="F:ubiquitin-protein transferase activity"/>
    <property type="evidence" value="ECO:0007669"/>
    <property type="project" value="TreeGrafter"/>
</dbReference>
<keyword evidence="6" id="KW-0479">Metal-binding</keyword>
<protein>
    <recommendedName>
        <fullName evidence="13">Peroxisome assembly protein 12</fullName>
    </recommendedName>
    <alternativeName>
        <fullName evidence="13">Peroxin-12</fullName>
    </alternativeName>
</protein>
<dbReference type="GO" id="GO:0005778">
    <property type="term" value="C:peroxisomal membrane"/>
    <property type="evidence" value="ECO:0007669"/>
    <property type="project" value="UniProtKB-SubCell"/>
</dbReference>
<keyword evidence="9" id="KW-0653">Protein transport</keyword>
<evidence type="ECO:0000256" key="7">
    <source>
        <dbReference type="ARBA" id="ARBA00022771"/>
    </source>
</evidence>
<keyword evidence="8" id="KW-0862">Zinc</keyword>
<keyword evidence="11 13" id="KW-0472">Membrane</keyword>
<evidence type="ECO:0000256" key="5">
    <source>
        <dbReference type="ARBA" id="ARBA00022692"/>
    </source>
</evidence>
<keyword evidence="12 13" id="KW-0576">Peroxisome</keyword>
<proteinExistence type="inferred from homology"/>
<comment type="similarity">
    <text evidence="3 13">Belongs to the pex2/pex10/pex12 family.</text>
</comment>
<evidence type="ECO:0000256" key="2">
    <source>
        <dbReference type="ARBA" id="ARBA00004906"/>
    </source>
</evidence>
<evidence type="ECO:0000256" key="12">
    <source>
        <dbReference type="ARBA" id="ARBA00023140"/>
    </source>
</evidence>
<keyword evidence="10 14" id="KW-1133">Transmembrane helix</keyword>
<dbReference type="GO" id="GO:1990429">
    <property type="term" value="C:peroxisomal importomer complex"/>
    <property type="evidence" value="ECO:0007669"/>
    <property type="project" value="TreeGrafter"/>
</dbReference>
<evidence type="ECO:0000256" key="14">
    <source>
        <dbReference type="SAM" id="Phobius"/>
    </source>
</evidence>
<reference evidence="16" key="1">
    <citation type="submission" date="2015-07" db="EMBL/GenBank/DDBJ databases">
        <title>MeaNS - Measles Nucleotide Surveillance Program.</title>
        <authorList>
            <person name="Tran T."/>
            <person name="Druce J."/>
        </authorList>
    </citation>
    <scope>NUCLEOTIDE SEQUENCE</scope>
    <source>
        <strain evidence="16">UCB-OBI-ISO-001</strain>
        <tissue evidence="16">Gonad</tissue>
    </source>
</reference>
<evidence type="ECO:0000256" key="6">
    <source>
        <dbReference type="ARBA" id="ARBA00022723"/>
    </source>
</evidence>
<dbReference type="EMBL" id="KQ418402">
    <property type="protein sequence ID" value="KOF87469.1"/>
    <property type="molecule type" value="Genomic_DNA"/>
</dbReference>
<dbReference type="PANTHER" id="PTHR12888:SF0">
    <property type="entry name" value="PEROXISOME ASSEMBLY PROTEIN 12"/>
    <property type="match status" value="1"/>
</dbReference>
<dbReference type="InterPro" id="IPR017375">
    <property type="entry name" value="PEX12"/>
</dbReference>
<sequence length="349" mass="40579">MAEHAAHLTDTTSNKRPSIFEILAQDSLNRVIQPAVKRAVRVFAEQFPDKYGWLITYFNEIYACLDLFIQNYYLYRYGGSFTEQFYGMKRVTNSEKALKYLPKNVHLKSLLFLVIVPYIREKWKLSYENFKENQHQHTPSIYRQIRIHPMKTALLSVFPHINGLWELFILLFELGYIFQHTNWSSPDQYFAGVQLVADSEGNDVFSKADPKKTNFQLLFCSNVFTSFMNLLKYLFKITSFGLSTGLSVGVFFLQFLDYWYNTQNKMNSPVALTALPIPPKPEKLKLPAGCSYSTCPLCKKTRTNDTVLSVTGFVFCYPCIYDYVSEYKCCPITKYPSNIQHLVRIYSSE</sequence>
<evidence type="ECO:0000256" key="8">
    <source>
        <dbReference type="ARBA" id="ARBA00022833"/>
    </source>
</evidence>
<comment type="pathway">
    <text evidence="2">Protein modification; protein ubiquitination.</text>
</comment>
<dbReference type="GO" id="GO:0016558">
    <property type="term" value="P:protein import into peroxisome matrix"/>
    <property type="evidence" value="ECO:0007669"/>
    <property type="project" value="UniProtKB-UniRule"/>
</dbReference>
<feature type="domain" description="Pex N-terminal" evidence="15">
    <location>
        <begin position="26"/>
        <end position="262"/>
    </location>
</feature>
<organism evidence="16">
    <name type="scientific">Octopus bimaculoides</name>
    <name type="common">California two-spotted octopus</name>
    <dbReference type="NCBI Taxonomy" id="37653"/>
    <lineage>
        <taxon>Eukaryota</taxon>
        <taxon>Metazoa</taxon>
        <taxon>Spiralia</taxon>
        <taxon>Lophotrochozoa</taxon>
        <taxon>Mollusca</taxon>
        <taxon>Cephalopoda</taxon>
        <taxon>Coleoidea</taxon>
        <taxon>Octopodiformes</taxon>
        <taxon>Octopoda</taxon>
        <taxon>Incirrata</taxon>
        <taxon>Octopodidae</taxon>
        <taxon>Octopus</taxon>
    </lineage>
</organism>
<dbReference type="Pfam" id="PF04757">
    <property type="entry name" value="Pex2_Pex12"/>
    <property type="match status" value="1"/>
</dbReference>
<keyword evidence="7" id="KW-0863">Zinc-finger</keyword>
<evidence type="ECO:0000256" key="4">
    <source>
        <dbReference type="ARBA" id="ARBA00022448"/>
    </source>
</evidence>
<evidence type="ECO:0000256" key="3">
    <source>
        <dbReference type="ARBA" id="ARBA00008704"/>
    </source>
</evidence>
<name>A0A0L8HEC9_OCTBM</name>
<comment type="function">
    <text evidence="13">Component of a retrotranslocation channel required for peroxisome organization by mediating export of the PEX5 receptor from peroxisomes to the cytosol, thereby promoting PEX5 recycling.</text>
</comment>
<dbReference type="STRING" id="37653.A0A0L8HEC9"/>
<dbReference type="KEGG" id="obi:106871262"/>
<dbReference type="SUPFAM" id="SSF57850">
    <property type="entry name" value="RING/U-box"/>
    <property type="match status" value="1"/>
</dbReference>
<evidence type="ECO:0000256" key="1">
    <source>
        <dbReference type="ARBA" id="ARBA00004585"/>
    </source>
</evidence>
<evidence type="ECO:0000256" key="10">
    <source>
        <dbReference type="ARBA" id="ARBA00022989"/>
    </source>
</evidence>
<feature type="transmembrane region" description="Helical" evidence="14">
    <location>
        <begin position="233"/>
        <end position="256"/>
    </location>
</feature>
<dbReference type="PANTHER" id="PTHR12888">
    <property type="entry name" value="PEROXISOME ASSEMBLY PROTEIN 12 PEROXIN-12"/>
    <property type="match status" value="1"/>
</dbReference>
<accession>A0A0L8HEC9</accession>
<comment type="subcellular location">
    <subcellularLocation>
        <location evidence="1">Peroxisome membrane</location>
        <topology evidence="1">Multi-pass membrane protein</topology>
    </subcellularLocation>
</comment>